<feature type="transmembrane region" description="Helical" evidence="7">
    <location>
        <begin position="769"/>
        <end position="793"/>
    </location>
</feature>
<name>A0ABT1HN38_STRSD</name>
<comment type="subcellular location">
    <subcellularLocation>
        <location evidence="1">Cell membrane</location>
        <topology evidence="1">Multi-pass membrane protein</topology>
    </subcellularLocation>
</comment>
<gene>
    <name evidence="9" type="ORF">LX15_000613</name>
</gene>
<sequence length="850" mass="88465">MILMAWRGLRSRWIPTLASLLAVMLGAGLGTAALLIQESATSAAARGELSAWHLHATDMVVRLAPEVRTTGGLSHELREQRRLSPEQLNALNGVRGVESVAGETAFPAFVLAGDRMLGDSRTRSWGHSWSLARAEPANLVRGEPPRGPNDLAVDSRVASEAGLHLGETVQVVTSGGRHEHRLTGIVERQGEGFEHALFFAPATAVRLGGQAMVAFVSPRPGVDPADLAKRIQATLPEAEVLWGEEKGRGLTLDPRAQLSGGMGQFLGTMAAVCLVIAAFVISSTLSVSVSQRRRELALLRAVGASSGRVRALVVGEAVLVGGLAGVAGALGGVGLASAGLRFFANQGLIPRSLPLTPDPTSFLAGAGVAVVTAAVAGTLPAWRASRIEPGEALRAAELPPRRTGAGRRLWGLVSLAAGVGLLLVSMAVAAPVNTPRGAIAVSTLFVSVPFLLLAVALLGPVLIRGVVGVVAGPLRTCFGGFMASRSVQADLRRAAGVAVPITVMVATASILLFQDSTTFVAKSRNYGQRLEADLVVAGPHQVGVPSVISDRLAGVPGVRAASGVVSTQIFVVGQNDEASYAEAMGVSPNAISQVLRLPVVSGSWSAFTEGTLAVSQETATTQGWSAGGNINYRLPDGTPATGRVAVVYESDATFANVLLPRSELLPHLREPFDTAVYMTLASGVDRATVERELRRVIHPVPGLVLTSRSEHLEQMAAQSTGDNWIVSLFVVLIGGYAGISAINVLVGSTNGQRRQFALLRLAGARRGHVLSWVTVEAAVSVVTGILWGSLISGAVMCGYARLLTGTFWVPLPLAPYLLICCAAVAVGMVGSLVPARLAMRARPLEAMSTT</sequence>
<keyword evidence="2" id="KW-1003">Cell membrane</keyword>
<organism evidence="9 10">
    <name type="scientific">Streptoalloteichus tenebrarius (strain ATCC 17920 / DSM 40477 / JCM 4838 / CBS 697.72 / NBRC 16177 / NCIMB 11028 / NRRL B-12390 / A12253. 1 / ISP 5477)</name>
    <name type="common">Streptomyces tenebrarius</name>
    <dbReference type="NCBI Taxonomy" id="1933"/>
    <lineage>
        <taxon>Bacteria</taxon>
        <taxon>Bacillati</taxon>
        <taxon>Actinomycetota</taxon>
        <taxon>Actinomycetes</taxon>
        <taxon>Pseudonocardiales</taxon>
        <taxon>Pseudonocardiaceae</taxon>
        <taxon>Streptoalloteichus</taxon>
    </lineage>
</organism>
<comment type="caution">
    <text evidence="9">The sequence shown here is derived from an EMBL/GenBank/DDBJ whole genome shotgun (WGS) entry which is preliminary data.</text>
</comment>
<dbReference type="EMBL" id="JAMTCP010000002">
    <property type="protein sequence ID" value="MCP2256930.1"/>
    <property type="molecule type" value="Genomic_DNA"/>
</dbReference>
<evidence type="ECO:0000259" key="8">
    <source>
        <dbReference type="Pfam" id="PF02687"/>
    </source>
</evidence>
<evidence type="ECO:0000256" key="1">
    <source>
        <dbReference type="ARBA" id="ARBA00004651"/>
    </source>
</evidence>
<dbReference type="PANTHER" id="PTHR30572:SF4">
    <property type="entry name" value="ABC TRANSPORTER PERMEASE YTRF"/>
    <property type="match status" value="1"/>
</dbReference>
<dbReference type="InterPro" id="IPR003838">
    <property type="entry name" value="ABC3_permease_C"/>
</dbReference>
<comment type="similarity">
    <text evidence="6">Belongs to the ABC-4 integral membrane protein family.</text>
</comment>
<feature type="transmembrane region" description="Helical" evidence="7">
    <location>
        <begin position="360"/>
        <end position="382"/>
    </location>
</feature>
<evidence type="ECO:0000256" key="7">
    <source>
        <dbReference type="SAM" id="Phobius"/>
    </source>
</evidence>
<keyword evidence="3 7" id="KW-0812">Transmembrane</keyword>
<keyword evidence="4 7" id="KW-1133">Transmembrane helix</keyword>
<evidence type="ECO:0000256" key="5">
    <source>
        <dbReference type="ARBA" id="ARBA00023136"/>
    </source>
</evidence>
<protein>
    <submittedName>
        <fullName evidence="9">ABC transport system permease protein</fullName>
    </submittedName>
</protein>
<dbReference type="InterPro" id="IPR050250">
    <property type="entry name" value="Macrolide_Exporter_MacB"/>
</dbReference>
<feature type="transmembrane region" description="Helical" evidence="7">
    <location>
        <begin position="494"/>
        <end position="513"/>
    </location>
</feature>
<feature type="transmembrane region" description="Helical" evidence="7">
    <location>
        <begin position="409"/>
        <end position="430"/>
    </location>
</feature>
<feature type="transmembrane region" description="Helical" evidence="7">
    <location>
        <begin position="724"/>
        <end position="748"/>
    </location>
</feature>
<evidence type="ECO:0000256" key="4">
    <source>
        <dbReference type="ARBA" id="ARBA00022989"/>
    </source>
</evidence>
<evidence type="ECO:0000256" key="3">
    <source>
        <dbReference type="ARBA" id="ARBA00022692"/>
    </source>
</evidence>
<evidence type="ECO:0000256" key="2">
    <source>
        <dbReference type="ARBA" id="ARBA00022475"/>
    </source>
</evidence>
<proteinExistence type="inferred from homology"/>
<feature type="domain" description="ABC3 transporter permease C-terminal" evidence="8">
    <location>
        <begin position="268"/>
        <end position="389"/>
    </location>
</feature>
<feature type="transmembrane region" description="Helical" evidence="7">
    <location>
        <begin position="311"/>
        <end position="340"/>
    </location>
</feature>
<feature type="transmembrane region" description="Helical" evidence="7">
    <location>
        <begin position="265"/>
        <end position="290"/>
    </location>
</feature>
<dbReference type="Pfam" id="PF02687">
    <property type="entry name" value="FtsX"/>
    <property type="match status" value="1"/>
</dbReference>
<feature type="transmembrane region" description="Helical" evidence="7">
    <location>
        <begin position="813"/>
        <end position="833"/>
    </location>
</feature>
<keyword evidence="5 7" id="KW-0472">Membrane</keyword>
<dbReference type="PANTHER" id="PTHR30572">
    <property type="entry name" value="MEMBRANE COMPONENT OF TRANSPORTER-RELATED"/>
    <property type="match status" value="1"/>
</dbReference>
<feature type="transmembrane region" description="Helical" evidence="7">
    <location>
        <begin position="450"/>
        <end position="474"/>
    </location>
</feature>
<evidence type="ECO:0000313" key="9">
    <source>
        <dbReference type="EMBL" id="MCP2256930.1"/>
    </source>
</evidence>
<reference evidence="9 10" key="1">
    <citation type="submission" date="2022-06" db="EMBL/GenBank/DDBJ databases">
        <title>Genomic Encyclopedia of Archaeal and Bacterial Type Strains, Phase II (KMG-II): from individual species to whole genera.</title>
        <authorList>
            <person name="Goeker M."/>
        </authorList>
    </citation>
    <scope>NUCLEOTIDE SEQUENCE [LARGE SCALE GENOMIC DNA]</scope>
    <source>
        <strain evidence="9 10">DSM 40477</strain>
    </source>
</reference>
<keyword evidence="10" id="KW-1185">Reference proteome</keyword>
<accession>A0ABT1HN38</accession>
<evidence type="ECO:0000256" key="6">
    <source>
        <dbReference type="ARBA" id="ARBA00038076"/>
    </source>
</evidence>
<evidence type="ECO:0000313" key="10">
    <source>
        <dbReference type="Proteomes" id="UP001205311"/>
    </source>
</evidence>
<dbReference type="Proteomes" id="UP001205311">
    <property type="component" value="Unassembled WGS sequence"/>
</dbReference>